<feature type="transmembrane region" description="Helical" evidence="1">
    <location>
        <begin position="80"/>
        <end position="98"/>
    </location>
</feature>
<dbReference type="AlphaFoldDB" id="A0A1I2WED9"/>
<evidence type="ECO:0000313" key="3">
    <source>
        <dbReference type="Proteomes" id="UP000199337"/>
    </source>
</evidence>
<feature type="transmembrane region" description="Helical" evidence="1">
    <location>
        <begin position="104"/>
        <end position="126"/>
    </location>
</feature>
<name>A0A1I2WED9_9FIRM</name>
<proteinExistence type="predicted"/>
<protein>
    <recommendedName>
        <fullName evidence="4">CAAX protease self-immunity</fullName>
    </recommendedName>
</protein>
<keyword evidence="1" id="KW-1133">Transmembrane helix</keyword>
<evidence type="ECO:0008006" key="4">
    <source>
        <dbReference type="Google" id="ProtNLM"/>
    </source>
</evidence>
<accession>A0A1I2WED9</accession>
<evidence type="ECO:0000313" key="2">
    <source>
        <dbReference type="EMBL" id="SFG99655.1"/>
    </source>
</evidence>
<dbReference type="STRING" id="341036.SAMN05660649_03456"/>
<feature type="transmembrane region" description="Helical" evidence="1">
    <location>
        <begin position="48"/>
        <end position="68"/>
    </location>
</feature>
<keyword evidence="1" id="KW-0812">Transmembrane</keyword>
<organism evidence="2 3">
    <name type="scientific">Desulfotruncus arcticus DSM 17038</name>
    <dbReference type="NCBI Taxonomy" id="1121424"/>
    <lineage>
        <taxon>Bacteria</taxon>
        <taxon>Bacillati</taxon>
        <taxon>Bacillota</taxon>
        <taxon>Clostridia</taxon>
        <taxon>Eubacteriales</taxon>
        <taxon>Desulfallaceae</taxon>
        <taxon>Desulfotruncus</taxon>
    </lineage>
</organism>
<reference evidence="3" key="1">
    <citation type="submission" date="2016-10" db="EMBL/GenBank/DDBJ databases">
        <authorList>
            <person name="Varghese N."/>
            <person name="Submissions S."/>
        </authorList>
    </citation>
    <scope>NUCLEOTIDE SEQUENCE [LARGE SCALE GENOMIC DNA]</scope>
    <source>
        <strain evidence="3">DSM 17038</strain>
    </source>
</reference>
<dbReference type="Proteomes" id="UP000199337">
    <property type="component" value="Unassembled WGS sequence"/>
</dbReference>
<gene>
    <name evidence="2" type="ORF">SAMN05660649_03456</name>
</gene>
<dbReference type="RefSeq" id="WP_092472602.1">
    <property type="nucleotide sequence ID" value="NZ_FOOX01000013.1"/>
</dbReference>
<sequence length="132" mass="14171">MYYLISGFFSALAARVVLGAITVSGSSRLMIVVLAPIVEETAKTGSALLFNAGIFYTHVVFGGVELVMDTLRRRGVWPGLAALALHSILGLVTQWLYLLYGSPALALTVAVLLHAAWNYTVVVLLGPNPKKR</sequence>
<keyword evidence="3" id="KW-1185">Reference proteome</keyword>
<keyword evidence="1" id="KW-0472">Membrane</keyword>
<dbReference type="OrthoDB" id="1683367at2"/>
<evidence type="ECO:0000256" key="1">
    <source>
        <dbReference type="SAM" id="Phobius"/>
    </source>
</evidence>
<dbReference type="EMBL" id="FOOX01000013">
    <property type="protein sequence ID" value="SFG99655.1"/>
    <property type="molecule type" value="Genomic_DNA"/>
</dbReference>